<dbReference type="RefSeq" id="WP_190240366.1">
    <property type="nucleotide sequence ID" value="NZ_QFGA01000002.1"/>
</dbReference>
<dbReference type="Gene3D" id="3.40.50.1980">
    <property type="entry name" value="Nitrogenase molybdenum iron protein domain"/>
    <property type="match status" value="2"/>
</dbReference>
<dbReference type="PROSITE" id="PS51257">
    <property type="entry name" value="PROKAR_LIPOPROTEIN"/>
    <property type="match status" value="1"/>
</dbReference>
<sequence length="323" mass="36105">MFLHRRKLIILFIFLLLFGMLAGCGSSKPTEESGGIVVVDDLGKEIRLKETARRIVSLYPAHTENLFALGLSEEIVGVSGNETYPPEALTKPGFSFRGDPEKVIAARPDLVLSRPFISNANPDFITKLEAAGIPVVTLYPENIEQFFTYLQKLGKLTGKEKEAGDLVDGFNKKLQEIEEVVEQISPEERKRVFFETNQDDLKTCTSDSNAAFVLERAGAVNIAADARAVREGSTIAAYGQERLLTRSNDIDVYIVQNGEMNRVREQDVYNRPGFRIIKAVQERQVYVLNEEIMSRPTMRLLEGIVEVGSILYPDVFKELGNGK</sequence>
<evidence type="ECO:0000313" key="3">
    <source>
        <dbReference type="EMBL" id="TEB05260.1"/>
    </source>
</evidence>
<proteinExistence type="inferred from homology"/>
<organism evidence="3 4">
    <name type="scientific">Pelotomaculum schinkii</name>
    <dbReference type="NCBI Taxonomy" id="78350"/>
    <lineage>
        <taxon>Bacteria</taxon>
        <taxon>Bacillati</taxon>
        <taxon>Bacillota</taxon>
        <taxon>Clostridia</taxon>
        <taxon>Eubacteriales</taxon>
        <taxon>Desulfotomaculaceae</taxon>
        <taxon>Pelotomaculum</taxon>
    </lineage>
</organism>
<comment type="caution">
    <text evidence="3">The sequence shown here is derived from an EMBL/GenBank/DDBJ whole genome shotgun (WGS) entry which is preliminary data.</text>
</comment>
<keyword evidence="4" id="KW-1185">Reference proteome</keyword>
<comment type="similarity">
    <text evidence="1">Belongs to the bacterial solute-binding protein 8 family.</text>
</comment>
<dbReference type="PROSITE" id="PS50983">
    <property type="entry name" value="FE_B12_PBP"/>
    <property type="match status" value="1"/>
</dbReference>
<evidence type="ECO:0000313" key="4">
    <source>
        <dbReference type="Proteomes" id="UP000298324"/>
    </source>
</evidence>
<dbReference type="PANTHER" id="PTHR30535:SF34">
    <property type="entry name" value="MOLYBDATE-BINDING PROTEIN MOLA"/>
    <property type="match status" value="1"/>
</dbReference>
<reference evidence="3 4" key="1">
    <citation type="journal article" date="2018" name="Environ. Microbiol.">
        <title>Novel energy conservation strategies and behaviour of Pelotomaculum schinkii driving syntrophic propionate catabolism.</title>
        <authorList>
            <person name="Hidalgo-Ahumada C.A.P."/>
            <person name="Nobu M.K."/>
            <person name="Narihiro T."/>
            <person name="Tamaki H."/>
            <person name="Liu W.T."/>
            <person name="Kamagata Y."/>
            <person name="Stams A.J.M."/>
            <person name="Imachi H."/>
            <person name="Sousa D.Z."/>
        </authorList>
    </citation>
    <scope>NUCLEOTIDE SEQUENCE [LARGE SCALE GENOMIC DNA]</scope>
    <source>
        <strain evidence="3 4">HH</strain>
    </source>
</reference>
<evidence type="ECO:0000256" key="1">
    <source>
        <dbReference type="ARBA" id="ARBA00008814"/>
    </source>
</evidence>
<dbReference type="SUPFAM" id="SSF53807">
    <property type="entry name" value="Helical backbone' metal receptor"/>
    <property type="match status" value="1"/>
</dbReference>
<gene>
    <name evidence="3" type="primary">btuF_1</name>
    <name evidence="3" type="ORF">Psch_02301</name>
</gene>
<dbReference type="GO" id="GO:0071281">
    <property type="term" value="P:cellular response to iron ion"/>
    <property type="evidence" value="ECO:0007669"/>
    <property type="project" value="TreeGrafter"/>
</dbReference>
<dbReference type="PANTHER" id="PTHR30535">
    <property type="entry name" value="VITAMIN B12-BINDING PROTEIN"/>
    <property type="match status" value="1"/>
</dbReference>
<name>A0A4Y7R9E0_9FIRM</name>
<dbReference type="InterPro" id="IPR050902">
    <property type="entry name" value="ABC_Transporter_SBP"/>
</dbReference>
<dbReference type="InterPro" id="IPR002491">
    <property type="entry name" value="ABC_transptr_periplasmic_BD"/>
</dbReference>
<evidence type="ECO:0000259" key="2">
    <source>
        <dbReference type="PROSITE" id="PS50983"/>
    </source>
</evidence>
<protein>
    <submittedName>
        <fullName evidence="3">Vitamin B12-binding protein</fullName>
    </submittedName>
</protein>
<dbReference type="AlphaFoldDB" id="A0A4Y7R9E0"/>
<feature type="domain" description="Fe/B12 periplasmic-binding" evidence="2">
    <location>
        <begin position="54"/>
        <end position="315"/>
    </location>
</feature>
<dbReference type="Pfam" id="PF01497">
    <property type="entry name" value="Peripla_BP_2"/>
    <property type="match status" value="1"/>
</dbReference>
<dbReference type="Proteomes" id="UP000298324">
    <property type="component" value="Unassembled WGS sequence"/>
</dbReference>
<dbReference type="EMBL" id="QFGA01000002">
    <property type="protein sequence ID" value="TEB05260.1"/>
    <property type="molecule type" value="Genomic_DNA"/>
</dbReference>
<accession>A0A4Y7R9E0</accession>